<evidence type="ECO:0000313" key="1">
    <source>
        <dbReference type="EMBL" id="MCD9642837.1"/>
    </source>
</evidence>
<gene>
    <name evidence="1" type="ORF">HAX54_029870</name>
</gene>
<dbReference type="Proteomes" id="UP000823775">
    <property type="component" value="Unassembled WGS sequence"/>
</dbReference>
<sequence length="59" mass="6760">EQYDVQRHQSEAVRAVSSFGDYIMSHNRAKAWGPATTDPLWPIVELRLGVQPQPLHYDP</sequence>
<proteinExistence type="predicted"/>
<organism evidence="1 2">
    <name type="scientific">Datura stramonium</name>
    <name type="common">Jimsonweed</name>
    <name type="synonym">Common thornapple</name>
    <dbReference type="NCBI Taxonomy" id="4076"/>
    <lineage>
        <taxon>Eukaryota</taxon>
        <taxon>Viridiplantae</taxon>
        <taxon>Streptophyta</taxon>
        <taxon>Embryophyta</taxon>
        <taxon>Tracheophyta</taxon>
        <taxon>Spermatophyta</taxon>
        <taxon>Magnoliopsida</taxon>
        <taxon>eudicotyledons</taxon>
        <taxon>Gunneridae</taxon>
        <taxon>Pentapetalae</taxon>
        <taxon>asterids</taxon>
        <taxon>lamiids</taxon>
        <taxon>Solanales</taxon>
        <taxon>Solanaceae</taxon>
        <taxon>Solanoideae</taxon>
        <taxon>Datureae</taxon>
        <taxon>Datura</taxon>
    </lineage>
</organism>
<name>A0ABS8V8S2_DATST</name>
<evidence type="ECO:0000313" key="2">
    <source>
        <dbReference type="Proteomes" id="UP000823775"/>
    </source>
</evidence>
<protein>
    <submittedName>
        <fullName evidence="1">Uncharacterized protein</fullName>
    </submittedName>
</protein>
<dbReference type="EMBL" id="JACEIK010003721">
    <property type="protein sequence ID" value="MCD9642837.1"/>
    <property type="molecule type" value="Genomic_DNA"/>
</dbReference>
<keyword evidence="2" id="KW-1185">Reference proteome</keyword>
<feature type="non-terminal residue" evidence="1">
    <location>
        <position position="1"/>
    </location>
</feature>
<reference evidence="1 2" key="1">
    <citation type="journal article" date="2021" name="BMC Genomics">
        <title>Datura genome reveals duplications of psychoactive alkaloid biosynthetic genes and high mutation rate following tissue culture.</title>
        <authorList>
            <person name="Rajewski A."/>
            <person name="Carter-House D."/>
            <person name="Stajich J."/>
            <person name="Litt A."/>
        </authorList>
    </citation>
    <scope>NUCLEOTIDE SEQUENCE [LARGE SCALE GENOMIC DNA]</scope>
    <source>
        <strain evidence="1">AR-01</strain>
    </source>
</reference>
<accession>A0ABS8V8S2</accession>
<comment type="caution">
    <text evidence="1">The sequence shown here is derived from an EMBL/GenBank/DDBJ whole genome shotgun (WGS) entry which is preliminary data.</text>
</comment>